<keyword evidence="8" id="KW-1185">Reference proteome</keyword>
<evidence type="ECO:0000259" key="6">
    <source>
        <dbReference type="PROSITE" id="PS51012"/>
    </source>
</evidence>
<dbReference type="PANTHER" id="PTHR43229:SF2">
    <property type="entry name" value="NODULATION PROTEIN J"/>
    <property type="match status" value="1"/>
</dbReference>
<protein>
    <recommendedName>
        <fullName evidence="5">Transport permease protein</fullName>
    </recommendedName>
</protein>
<sequence length="268" mass="29899">MRLAGELVREFKASFAFVERNFYLTKRYLGWEIVFLSYSTVNALTIGLIGVTQSSEMVMYLVIGALFWSFLGNIFMIVSESVAWERWEGTIEYTFMAPIRRLTHLGGMCLFGIIYGVVRTIIMITILSIFLDFDFGRANIFSALLVLLISSFAFIGLGLIAAVLPLISPERGPQATNIIQALILLISGVYYPISVLPEWLQIFSRLSPGTYALQAARKALLKGAQITELKSELIIIAVIGVILIPLGLWVFNLAEKWAMRAGKLKRSG</sequence>
<dbReference type="PANTHER" id="PTHR43229">
    <property type="entry name" value="NODULATION PROTEIN J"/>
    <property type="match status" value="1"/>
</dbReference>
<feature type="transmembrane region" description="Helical" evidence="5">
    <location>
        <begin position="178"/>
        <end position="196"/>
    </location>
</feature>
<dbReference type="AlphaFoldDB" id="A0A3S9SXW9"/>
<evidence type="ECO:0000256" key="1">
    <source>
        <dbReference type="ARBA" id="ARBA00004141"/>
    </source>
</evidence>
<keyword evidence="2 5" id="KW-0812">Transmembrane</keyword>
<dbReference type="GO" id="GO:0043190">
    <property type="term" value="C:ATP-binding cassette (ABC) transporter complex"/>
    <property type="evidence" value="ECO:0007669"/>
    <property type="project" value="InterPro"/>
</dbReference>
<dbReference type="KEGG" id="aft:BBF96_06705"/>
<feature type="transmembrane region" description="Helical" evidence="5">
    <location>
        <begin position="233"/>
        <end position="254"/>
    </location>
</feature>
<dbReference type="Pfam" id="PF01061">
    <property type="entry name" value="ABC2_membrane"/>
    <property type="match status" value="1"/>
</dbReference>
<evidence type="ECO:0000256" key="5">
    <source>
        <dbReference type="RuleBase" id="RU361157"/>
    </source>
</evidence>
<keyword evidence="5" id="KW-1003">Cell membrane</keyword>
<dbReference type="Proteomes" id="UP000267250">
    <property type="component" value="Chromosome"/>
</dbReference>
<evidence type="ECO:0000256" key="4">
    <source>
        <dbReference type="ARBA" id="ARBA00023136"/>
    </source>
</evidence>
<dbReference type="OrthoDB" id="9788252at2"/>
<gene>
    <name evidence="7" type="ORF">BBF96_06705</name>
</gene>
<comment type="similarity">
    <text evidence="5">Belongs to the ABC-2 integral membrane protein family.</text>
</comment>
<evidence type="ECO:0000256" key="2">
    <source>
        <dbReference type="ARBA" id="ARBA00022692"/>
    </source>
</evidence>
<feature type="transmembrane region" description="Helical" evidence="5">
    <location>
        <begin position="29"/>
        <end position="51"/>
    </location>
</feature>
<evidence type="ECO:0000256" key="3">
    <source>
        <dbReference type="ARBA" id="ARBA00022989"/>
    </source>
</evidence>
<dbReference type="PRINTS" id="PR00164">
    <property type="entry name" value="ABC2TRNSPORT"/>
</dbReference>
<evidence type="ECO:0000313" key="8">
    <source>
        <dbReference type="Proteomes" id="UP000267250"/>
    </source>
</evidence>
<feature type="domain" description="ABC transmembrane type-2" evidence="6">
    <location>
        <begin position="26"/>
        <end position="254"/>
    </location>
</feature>
<comment type="subcellular location">
    <subcellularLocation>
        <location evidence="5">Cell membrane</location>
        <topology evidence="5">Multi-pass membrane protein</topology>
    </subcellularLocation>
    <subcellularLocation>
        <location evidence="1">Membrane</location>
        <topology evidence="1">Multi-pass membrane protein</topology>
    </subcellularLocation>
</comment>
<name>A0A3S9SXW9_9FIRM</name>
<proteinExistence type="inferred from homology"/>
<reference evidence="7 8" key="1">
    <citation type="submission" date="2016-07" db="EMBL/GenBank/DDBJ databases">
        <title>Genome and transcriptome analysis of iron-reducing fermentative bacteria Anoxybacter fermentans.</title>
        <authorList>
            <person name="Zeng X."/>
            <person name="Shao Z."/>
        </authorList>
    </citation>
    <scope>NUCLEOTIDE SEQUENCE [LARGE SCALE GENOMIC DNA]</scope>
    <source>
        <strain evidence="7 8">DY22613</strain>
    </source>
</reference>
<feature type="transmembrane region" description="Helical" evidence="5">
    <location>
        <begin position="143"/>
        <end position="166"/>
    </location>
</feature>
<dbReference type="EMBL" id="CP016379">
    <property type="protein sequence ID" value="AZR73100.1"/>
    <property type="molecule type" value="Genomic_DNA"/>
</dbReference>
<keyword evidence="3 5" id="KW-1133">Transmembrane helix</keyword>
<dbReference type="InterPro" id="IPR000412">
    <property type="entry name" value="ABC_2_transport"/>
</dbReference>
<accession>A0A3S9SXW9</accession>
<feature type="transmembrane region" description="Helical" evidence="5">
    <location>
        <begin position="57"/>
        <end position="78"/>
    </location>
</feature>
<keyword evidence="5" id="KW-0813">Transport</keyword>
<dbReference type="InterPro" id="IPR047817">
    <property type="entry name" value="ABC2_TM_bact-type"/>
</dbReference>
<organism evidence="7 8">
    <name type="scientific">Anoxybacter fermentans</name>
    <dbReference type="NCBI Taxonomy" id="1323375"/>
    <lineage>
        <taxon>Bacteria</taxon>
        <taxon>Bacillati</taxon>
        <taxon>Bacillota</taxon>
        <taxon>Clostridia</taxon>
        <taxon>Halanaerobiales</taxon>
        <taxon>Anoxybacter</taxon>
    </lineage>
</organism>
<feature type="transmembrane region" description="Helical" evidence="5">
    <location>
        <begin position="105"/>
        <end position="131"/>
    </location>
</feature>
<dbReference type="InterPro" id="IPR013525">
    <property type="entry name" value="ABC2_TM"/>
</dbReference>
<dbReference type="RefSeq" id="WP_127016433.1">
    <property type="nucleotide sequence ID" value="NZ_CP016379.1"/>
</dbReference>
<evidence type="ECO:0000313" key="7">
    <source>
        <dbReference type="EMBL" id="AZR73100.1"/>
    </source>
</evidence>
<dbReference type="InterPro" id="IPR051784">
    <property type="entry name" value="Nod_factor_ABC_transporter"/>
</dbReference>
<keyword evidence="4 5" id="KW-0472">Membrane</keyword>
<dbReference type="PROSITE" id="PS51012">
    <property type="entry name" value="ABC_TM2"/>
    <property type="match status" value="1"/>
</dbReference>
<dbReference type="GO" id="GO:0140359">
    <property type="term" value="F:ABC-type transporter activity"/>
    <property type="evidence" value="ECO:0007669"/>
    <property type="project" value="InterPro"/>
</dbReference>